<dbReference type="EMBL" id="JACGCI010000019">
    <property type="protein sequence ID" value="KAF6758164.1"/>
    <property type="molecule type" value="Genomic_DNA"/>
</dbReference>
<dbReference type="OrthoDB" id="3052191at2759"/>
<dbReference type="AlphaFoldDB" id="A0A8H6M9T5"/>
<protein>
    <submittedName>
        <fullName evidence="1">Uncharacterized protein</fullName>
    </submittedName>
</protein>
<gene>
    <name evidence="1" type="ORF">DFP72DRAFT_845131</name>
</gene>
<sequence>MAYDAQHIENRCRERQIPVPISRTHVDGTRPSEIQPELARSGTKLLHTPDLFRQVRSAEKDLEREMGEMASHHYEVVPCLRVEAPFEDFLLRLSPTLLAYLMGWLEESSAAKIGQLNVRLRYLYNTYSRSTWNIMSFLEHYVSRPYQLLCSLDVDSALVYGEAVLAFFLRGETSYDELDICATLSHFDRIREALESDGYRLSKSATRYRDTQTSVQGEIERLVGKALSTAPRRWSLTGDLSSEPKQHLGFKFPFPAALACYVSYNMAVHLFARSTIIDEKSYAFPNYSILNKNRSRRGKDAILVKGRHSSRELEILHGPPRGVERGRISELGHRYIGDEMCWIIRRDFEDPMLPIPRYKGPRFEVVDWLTFWDSEGSYMRIGEPFVLSSKYAHTLRQKNAASNVERGYPASKGRSAVSSTELSELSIALLLRSDAIQAVKCLNSVQTHDIDIVVFPFESQKTEMWSTTAYVSQEGEHPEENIDLRDLFPYGGLSVLMCTNPGSGNPLPYAYRIFVDNFATPRPINRSVDAMFDRPWIGNVVVAKYAKTSTAARPSFTSMPRAEADIMVALVGDWLEMMWNEMFGVIDGWPAIE</sequence>
<name>A0A8H6M9T5_9AGAR</name>
<comment type="caution">
    <text evidence="1">The sequence shown here is derived from an EMBL/GenBank/DDBJ whole genome shotgun (WGS) entry which is preliminary data.</text>
</comment>
<keyword evidence="2" id="KW-1185">Reference proteome</keyword>
<dbReference type="Proteomes" id="UP000521943">
    <property type="component" value="Unassembled WGS sequence"/>
</dbReference>
<organism evidence="1 2">
    <name type="scientific">Ephemerocybe angulata</name>
    <dbReference type="NCBI Taxonomy" id="980116"/>
    <lineage>
        <taxon>Eukaryota</taxon>
        <taxon>Fungi</taxon>
        <taxon>Dikarya</taxon>
        <taxon>Basidiomycota</taxon>
        <taxon>Agaricomycotina</taxon>
        <taxon>Agaricomycetes</taxon>
        <taxon>Agaricomycetidae</taxon>
        <taxon>Agaricales</taxon>
        <taxon>Agaricineae</taxon>
        <taxon>Psathyrellaceae</taxon>
        <taxon>Ephemerocybe</taxon>
    </lineage>
</organism>
<evidence type="ECO:0000313" key="1">
    <source>
        <dbReference type="EMBL" id="KAF6758164.1"/>
    </source>
</evidence>
<proteinExistence type="predicted"/>
<evidence type="ECO:0000313" key="2">
    <source>
        <dbReference type="Proteomes" id="UP000521943"/>
    </source>
</evidence>
<accession>A0A8H6M9T5</accession>
<reference evidence="1 2" key="1">
    <citation type="submission" date="2020-07" db="EMBL/GenBank/DDBJ databases">
        <title>Comparative genomics of pyrophilous fungi reveals a link between fire events and developmental genes.</title>
        <authorList>
            <consortium name="DOE Joint Genome Institute"/>
            <person name="Steindorff A.S."/>
            <person name="Carver A."/>
            <person name="Calhoun S."/>
            <person name="Stillman K."/>
            <person name="Liu H."/>
            <person name="Lipzen A."/>
            <person name="Pangilinan J."/>
            <person name="Labutti K."/>
            <person name="Bruns T.D."/>
            <person name="Grigoriev I.V."/>
        </authorList>
    </citation>
    <scope>NUCLEOTIDE SEQUENCE [LARGE SCALE GENOMIC DNA]</scope>
    <source>
        <strain evidence="1 2">CBS 144469</strain>
    </source>
</reference>